<proteinExistence type="predicted"/>
<keyword evidence="2" id="KW-1185">Reference proteome</keyword>
<dbReference type="Proteomes" id="UP001630127">
    <property type="component" value="Unassembled WGS sequence"/>
</dbReference>
<gene>
    <name evidence="1" type="ORF">ACH5RR_012941</name>
</gene>
<sequence length="100" mass="11791">MNLDHVGEHILKNSFIEDYWYWTSHGESEPVRVDIHGASSSNSEFLSNEHQNWYQNMVFDIAGPSNYEYEYRLVKQNRAKFSEPPNTKAAHYYDMLQSAQ</sequence>
<name>A0ABD2ZZX1_9GENT</name>
<protein>
    <submittedName>
        <fullName evidence="1">Uncharacterized protein</fullName>
    </submittedName>
</protein>
<reference evidence="1 2" key="1">
    <citation type="submission" date="2024-11" db="EMBL/GenBank/DDBJ databases">
        <title>A near-complete genome assembly of Cinchona calisaya.</title>
        <authorList>
            <person name="Lian D.C."/>
            <person name="Zhao X.W."/>
            <person name="Wei L."/>
        </authorList>
    </citation>
    <scope>NUCLEOTIDE SEQUENCE [LARGE SCALE GENOMIC DNA]</scope>
    <source>
        <tissue evidence="1">Nenye</tissue>
    </source>
</reference>
<dbReference type="EMBL" id="JBJUIK010000006">
    <property type="protein sequence ID" value="KAL3524569.1"/>
    <property type="molecule type" value="Genomic_DNA"/>
</dbReference>
<comment type="caution">
    <text evidence="1">The sequence shown here is derived from an EMBL/GenBank/DDBJ whole genome shotgun (WGS) entry which is preliminary data.</text>
</comment>
<evidence type="ECO:0000313" key="1">
    <source>
        <dbReference type="EMBL" id="KAL3524569.1"/>
    </source>
</evidence>
<evidence type="ECO:0000313" key="2">
    <source>
        <dbReference type="Proteomes" id="UP001630127"/>
    </source>
</evidence>
<dbReference type="AlphaFoldDB" id="A0ABD2ZZX1"/>
<organism evidence="1 2">
    <name type="scientific">Cinchona calisaya</name>
    <dbReference type="NCBI Taxonomy" id="153742"/>
    <lineage>
        <taxon>Eukaryota</taxon>
        <taxon>Viridiplantae</taxon>
        <taxon>Streptophyta</taxon>
        <taxon>Embryophyta</taxon>
        <taxon>Tracheophyta</taxon>
        <taxon>Spermatophyta</taxon>
        <taxon>Magnoliopsida</taxon>
        <taxon>eudicotyledons</taxon>
        <taxon>Gunneridae</taxon>
        <taxon>Pentapetalae</taxon>
        <taxon>asterids</taxon>
        <taxon>lamiids</taxon>
        <taxon>Gentianales</taxon>
        <taxon>Rubiaceae</taxon>
        <taxon>Cinchonoideae</taxon>
        <taxon>Cinchoneae</taxon>
        <taxon>Cinchona</taxon>
    </lineage>
</organism>
<accession>A0ABD2ZZX1</accession>